<name>A0A2P5K8P9_9BURK</name>
<organism evidence="2 3">
    <name type="scientific">Mycetohabitans endofungorum</name>
    <dbReference type="NCBI Taxonomy" id="417203"/>
    <lineage>
        <taxon>Bacteria</taxon>
        <taxon>Pseudomonadati</taxon>
        <taxon>Pseudomonadota</taxon>
        <taxon>Betaproteobacteria</taxon>
        <taxon>Burkholderiales</taxon>
        <taxon>Burkholderiaceae</taxon>
        <taxon>Mycetohabitans</taxon>
    </lineage>
</organism>
<gene>
    <name evidence="2" type="ORF">B0O95_11145</name>
</gene>
<dbReference type="Proteomes" id="UP000243096">
    <property type="component" value="Unassembled WGS sequence"/>
</dbReference>
<dbReference type="AlphaFoldDB" id="A0A2P5K8P9"/>
<keyword evidence="3" id="KW-1185">Reference proteome</keyword>
<evidence type="ECO:0000256" key="1">
    <source>
        <dbReference type="SAM" id="MobiDB-lite"/>
    </source>
</evidence>
<feature type="region of interest" description="Disordered" evidence="1">
    <location>
        <begin position="1"/>
        <end position="24"/>
    </location>
</feature>
<proteinExistence type="predicted"/>
<dbReference type="EMBL" id="PRDW01000011">
    <property type="protein sequence ID" value="PPB82985.1"/>
    <property type="molecule type" value="Genomic_DNA"/>
</dbReference>
<accession>A0A2P5K8P9</accession>
<evidence type="ECO:0000313" key="2">
    <source>
        <dbReference type="EMBL" id="PPB82985.1"/>
    </source>
</evidence>
<comment type="caution">
    <text evidence="2">The sequence shown here is derived from an EMBL/GenBank/DDBJ whole genome shotgun (WGS) entry which is preliminary data.</text>
</comment>
<evidence type="ECO:0000313" key="3">
    <source>
        <dbReference type="Proteomes" id="UP000243096"/>
    </source>
</evidence>
<sequence>MLASAPVGRAKAGRRPAQGGFGQTVPMTKSKIRIQNFLPNMPLFSALAACEIDRLALGATRVQLTRGLEFVERRHHVLPLGGVITLIAGSSSRALGSSDSGPRATV</sequence>
<reference evidence="2 3" key="1">
    <citation type="submission" date="2018-01" db="EMBL/GenBank/DDBJ databases">
        <title>Genomic Encyclopedia of Type Strains, Phase III (KMG-III): the genomes of soil and plant-associated and newly described type strains.</title>
        <authorList>
            <person name="Whitman W."/>
        </authorList>
    </citation>
    <scope>NUCLEOTIDE SEQUENCE [LARGE SCALE GENOMIC DNA]</scope>
    <source>
        <strain evidence="2 3">HKI456</strain>
    </source>
</reference>
<protein>
    <submittedName>
        <fullName evidence="2">Uncharacterized protein</fullName>
    </submittedName>
</protein>